<comment type="similarity">
    <text evidence="4">Belongs to the Nudix hydrolase family.</text>
</comment>
<dbReference type="Pfam" id="PF00293">
    <property type="entry name" value="NUDIX"/>
    <property type="match status" value="1"/>
</dbReference>
<evidence type="ECO:0000256" key="4">
    <source>
        <dbReference type="RuleBase" id="RU003476"/>
    </source>
</evidence>
<dbReference type="Proteomes" id="UP000256941">
    <property type="component" value="Unassembled WGS sequence"/>
</dbReference>
<dbReference type="PROSITE" id="PS51462">
    <property type="entry name" value="NUDIX"/>
    <property type="match status" value="1"/>
</dbReference>
<gene>
    <name evidence="6" type="ORF">BDD41_3967</name>
</gene>
<dbReference type="SUPFAM" id="SSF55811">
    <property type="entry name" value="Nudix"/>
    <property type="match status" value="1"/>
</dbReference>
<dbReference type="RefSeq" id="WP_116222768.1">
    <property type="nucleotide sequence ID" value="NZ_CP038197.1"/>
</dbReference>
<dbReference type="InterPro" id="IPR020084">
    <property type="entry name" value="NUDIX_hydrolase_CS"/>
</dbReference>
<dbReference type="GO" id="GO:0016787">
    <property type="term" value="F:hydrolase activity"/>
    <property type="evidence" value="ECO:0007669"/>
    <property type="project" value="UniProtKB-KW"/>
</dbReference>
<evidence type="ECO:0000256" key="3">
    <source>
        <dbReference type="ARBA" id="ARBA00022842"/>
    </source>
</evidence>
<sequence>MRIIDRQAVRVILLTPEDRVLLMRVDYGGGDWWITPGGGTEPGETPEQTLRRELAEELGLALPALGPLVWRRRVTMTLHRQRWRQSEDYFLVETPGFTPAIQDAPEAATIREFRWWSLAEMRHTSQRLAPAGLARIVLDYRESGPPGSPPEIEIIED</sequence>
<dbReference type="PANTHER" id="PTHR43046:SF12">
    <property type="entry name" value="GDP-MANNOSE MANNOSYL HYDROLASE"/>
    <property type="match status" value="1"/>
</dbReference>
<evidence type="ECO:0000259" key="5">
    <source>
        <dbReference type="PROSITE" id="PS51462"/>
    </source>
</evidence>
<dbReference type="PANTHER" id="PTHR43046">
    <property type="entry name" value="GDP-MANNOSE MANNOSYL HYDROLASE"/>
    <property type="match status" value="1"/>
</dbReference>
<dbReference type="PROSITE" id="PS00893">
    <property type="entry name" value="NUDIX_BOX"/>
    <property type="match status" value="1"/>
</dbReference>
<dbReference type="InterPro" id="IPR015797">
    <property type="entry name" value="NUDIX_hydrolase-like_dom_sf"/>
</dbReference>
<dbReference type="AlphaFoldDB" id="A0A3D9XEP4"/>
<evidence type="ECO:0000256" key="1">
    <source>
        <dbReference type="ARBA" id="ARBA00001946"/>
    </source>
</evidence>
<evidence type="ECO:0000256" key="2">
    <source>
        <dbReference type="ARBA" id="ARBA00022801"/>
    </source>
</evidence>
<dbReference type="InterPro" id="IPR020476">
    <property type="entry name" value="Nudix_hydrolase"/>
</dbReference>
<comment type="cofactor">
    <cofactor evidence="1">
        <name>Mg(2+)</name>
        <dbReference type="ChEBI" id="CHEBI:18420"/>
    </cofactor>
</comment>
<evidence type="ECO:0000313" key="7">
    <source>
        <dbReference type="Proteomes" id="UP000256941"/>
    </source>
</evidence>
<accession>A0A3D9XEP4</accession>
<protein>
    <submittedName>
        <fullName evidence="6">ADP-ribose pyrophosphatase YjhB (NUDIX family)</fullName>
    </submittedName>
</protein>
<evidence type="ECO:0000313" key="6">
    <source>
        <dbReference type="EMBL" id="REF68884.1"/>
    </source>
</evidence>
<dbReference type="EMBL" id="QTUJ01000003">
    <property type="protein sequence ID" value="REF68884.1"/>
    <property type="molecule type" value="Genomic_DNA"/>
</dbReference>
<name>A0A3D9XEP4_PARVE</name>
<proteinExistence type="inferred from homology"/>
<dbReference type="Gene3D" id="3.90.79.10">
    <property type="entry name" value="Nucleoside Triphosphate Pyrophosphohydrolase"/>
    <property type="match status" value="1"/>
</dbReference>
<dbReference type="InterPro" id="IPR000086">
    <property type="entry name" value="NUDIX_hydrolase_dom"/>
</dbReference>
<keyword evidence="2 4" id="KW-0378">Hydrolase</keyword>
<feature type="domain" description="Nudix hydrolase" evidence="5">
    <location>
        <begin position="4"/>
        <end position="142"/>
    </location>
</feature>
<reference evidence="6 7" key="1">
    <citation type="submission" date="2018-08" db="EMBL/GenBank/DDBJ databases">
        <title>Genomic Encyclopedia of Archaeal and Bacterial Type Strains, Phase II (KMG-II): from individual species to whole genera.</title>
        <authorList>
            <person name="Goeker M."/>
        </authorList>
    </citation>
    <scope>NUCLEOTIDE SEQUENCE [LARGE SCALE GENOMIC DNA]</scope>
    <source>
        <strain evidence="6 7">DSM 17099</strain>
    </source>
</reference>
<dbReference type="PRINTS" id="PR00502">
    <property type="entry name" value="NUDIXFAMILY"/>
</dbReference>
<organism evidence="6 7">
    <name type="scientific">Paracoccus versutus</name>
    <name type="common">Thiobacillus versutus</name>
    <dbReference type="NCBI Taxonomy" id="34007"/>
    <lineage>
        <taxon>Bacteria</taxon>
        <taxon>Pseudomonadati</taxon>
        <taxon>Pseudomonadota</taxon>
        <taxon>Alphaproteobacteria</taxon>
        <taxon>Rhodobacterales</taxon>
        <taxon>Paracoccaceae</taxon>
        <taxon>Paracoccus</taxon>
    </lineage>
</organism>
<keyword evidence="3" id="KW-0460">Magnesium</keyword>
<comment type="caution">
    <text evidence="6">The sequence shown here is derived from an EMBL/GenBank/DDBJ whole genome shotgun (WGS) entry which is preliminary data.</text>
</comment>
<dbReference type="CDD" id="cd04685">
    <property type="entry name" value="NUDIX_Hydrolase"/>
    <property type="match status" value="1"/>
</dbReference>